<dbReference type="PIRSF" id="PIRSF001235">
    <property type="entry name" value="Amidase_carbamoylase"/>
    <property type="match status" value="1"/>
</dbReference>
<keyword evidence="2 5" id="KW-0378">Hydrolase</keyword>
<protein>
    <submittedName>
        <fullName evidence="5">Zn-dependent hydrolase</fullName>
    </submittedName>
</protein>
<dbReference type="Pfam" id="PF07687">
    <property type="entry name" value="M20_dimer"/>
    <property type="match status" value="1"/>
</dbReference>
<evidence type="ECO:0000256" key="2">
    <source>
        <dbReference type="ARBA" id="ARBA00022801"/>
    </source>
</evidence>
<dbReference type="NCBIfam" id="TIGR01879">
    <property type="entry name" value="hydantase"/>
    <property type="match status" value="1"/>
</dbReference>
<keyword evidence="3" id="KW-0479">Metal-binding</keyword>
<sequence>MTHPTFSNLRIDSDRLLGRLMSLGQDGALEGGGVCRLALSDKDKLGRDRVVDWMKELGLRVTIDKIGNLMGFLPGREDLSPVVLGSHIDTVATGGLYDGNLGVLAGLEVISVLKDSGYVPLRPIVVAAFTNEEGARFAPDMLGSAVDRGSLDLETALAIKDSDGFVIAEELARIGYAGEAEPGHIDPYCFFELHVEQGPVLEEEGEQIGAVTGVQGISWTEYVIEGISNHAGTTPMRLRHDAGFAAASVAVAARKVAEEIGDGQVVTVGVNELNPNLVNVIARSARLTVDMRNIDEQKLQQAEKRLAEEIAAICKAEGVRYTSRTLARFEPVMFDQNMVDLIADVAMEQGRSVRCMSSGAGHDAQMFAPVCPTAMVFVPSQGGISHNIEEYTSPEDIKAGANVLLQAALTKAEEK</sequence>
<comment type="cofactor">
    <cofactor evidence="3">
        <name>Zn(2+)</name>
        <dbReference type="ChEBI" id="CHEBI:29105"/>
    </cofactor>
    <text evidence="3">Binds 2 Zn(2+) ions per subunit.</text>
</comment>
<evidence type="ECO:0000313" key="5">
    <source>
        <dbReference type="EMBL" id="PLW78565.1"/>
    </source>
</evidence>
<dbReference type="InterPro" id="IPR011650">
    <property type="entry name" value="Peptidase_M20_dimer"/>
</dbReference>
<dbReference type="InterPro" id="IPR010158">
    <property type="entry name" value="Amidase_Cbmase"/>
</dbReference>
<feature type="binding site" evidence="3">
    <location>
        <position position="194"/>
    </location>
    <ligand>
        <name>Zn(2+)</name>
        <dbReference type="ChEBI" id="CHEBI:29105"/>
        <label>1</label>
    </ligand>
</feature>
<dbReference type="GO" id="GO:0016813">
    <property type="term" value="F:hydrolase activity, acting on carbon-nitrogen (but not peptide) bonds, in linear amidines"/>
    <property type="evidence" value="ECO:0007669"/>
    <property type="project" value="InterPro"/>
</dbReference>
<evidence type="ECO:0000313" key="6">
    <source>
        <dbReference type="Proteomes" id="UP000234881"/>
    </source>
</evidence>
<evidence type="ECO:0000256" key="1">
    <source>
        <dbReference type="ARBA" id="ARBA00006153"/>
    </source>
</evidence>
<keyword evidence="6" id="KW-1185">Reference proteome</keyword>
<dbReference type="Pfam" id="PF01546">
    <property type="entry name" value="Peptidase_M20"/>
    <property type="match status" value="1"/>
</dbReference>
<comment type="similarity">
    <text evidence="1">Belongs to the peptidase M20 family.</text>
</comment>
<dbReference type="Proteomes" id="UP000234881">
    <property type="component" value="Unassembled WGS sequence"/>
</dbReference>
<dbReference type="EMBL" id="PKUQ01000003">
    <property type="protein sequence ID" value="PLW78565.1"/>
    <property type="molecule type" value="Genomic_DNA"/>
</dbReference>
<dbReference type="AlphaFoldDB" id="A0A2N5XVV5"/>
<feature type="binding site" evidence="3">
    <location>
        <position position="133"/>
    </location>
    <ligand>
        <name>Zn(2+)</name>
        <dbReference type="ChEBI" id="CHEBI:29105"/>
        <label>2</label>
    </ligand>
</feature>
<dbReference type="NCBIfam" id="NF006771">
    <property type="entry name" value="PRK09290.1-5"/>
    <property type="match status" value="1"/>
</dbReference>
<dbReference type="GO" id="GO:0046872">
    <property type="term" value="F:metal ion binding"/>
    <property type="evidence" value="ECO:0007669"/>
    <property type="project" value="UniProtKB-KW"/>
</dbReference>
<dbReference type="Gene3D" id="3.30.70.360">
    <property type="match status" value="1"/>
</dbReference>
<dbReference type="RefSeq" id="WP_101532458.1">
    <property type="nucleotide sequence ID" value="NZ_PKUQ01000003.1"/>
</dbReference>
<feature type="binding site" evidence="3">
    <location>
        <position position="98"/>
    </location>
    <ligand>
        <name>Zn(2+)</name>
        <dbReference type="ChEBI" id="CHEBI:29105"/>
        <label>2</label>
    </ligand>
</feature>
<reference evidence="5 6" key="1">
    <citation type="submission" date="2018-01" db="EMBL/GenBank/DDBJ databases">
        <title>The draft genome sequence of Cohaesibacter sp. H1304.</title>
        <authorList>
            <person name="Wang N.-N."/>
            <person name="Du Z.-J."/>
        </authorList>
    </citation>
    <scope>NUCLEOTIDE SEQUENCE [LARGE SCALE GENOMIC DNA]</scope>
    <source>
        <strain evidence="5 6">H1304</strain>
    </source>
</reference>
<dbReference type="PANTHER" id="PTHR32494:SF5">
    <property type="entry name" value="ALLANTOATE AMIDOHYDROLASE"/>
    <property type="match status" value="1"/>
</dbReference>
<comment type="caution">
    <text evidence="5">The sequence shown here is derived from an EMBL/GenBank/DDBJ whole genome shotgun (WGS) entry which is preliminary data.</text>
</comment>
<keyword evidence="3" id="KW-0862">Zinc</keyword>
<feature type="binding site" evidence="3">
    <location>
        <position position="386"/>
    </location>
    <ligand>
        <name>Zn(2+)</name>
        <dbReference type="ChEBI" id="CHEBI:29105"/>
        <label>2</label>
    </ligand>
</feature>
<dbReference type="SUPFAM" id="SSF53187">
    <property type="entry name" value="Zn-dependent exopeptidases"/>
    <property type="match status" value="1"/>
</dbReference>
<feature type="domain" description="Peptidase M20 dimerisation" evidence="4">
    <location>
        <begin position="213"/>
        <end position="315"/>
    </location>
</feature>
<dbReference type="PANTHER" id="PTHR32494">
    <property type="entry name" value="ALLANTOATE DEIMINASE-RELATED"/>
    <property type="match status" value="1"/>
</dbReference>
<dbReference type="OrthoDB" id="9808195at2"/>
<dbReference type="InterPro" id="IPR002933">
    <property type="entry name" value="Peptidase_M20"/>
</dbReference>
<accession>A0A2N5XVV5</accession>
<dbReference type="CDD" id="cd03884">
    <property type="entry name" value="M20_bAS"/>
    <property type="match status" value="1"/>
</dbReference>
<evidence type="ECO:0000256" key="3">
    <source>
        <dbReference type="PIRSR" id="PIRSR001235-1"/>
    </source>
</evidence>
<feature type="binding site" evidence="3">
    <location>
        <position position="87"/>
    </location>
    <ligand>
        <name>Zn(2+)</name>
        <dbReference type="ChEBI" id="CHEBI:29105"/>
        <label>1</label>
    </ligand>
</feature>
<feature type="binding site" evidence="3">
    <location>
        <position position="98"/>
    </location>
    <ligand>
        <name>Zn(2+)</name>
        <dbReference type="ChEBI" id="CHEBI:29105"/>
        <label>1</label>
    </ligand>
</feature>
<organism evidence="5 6">
    <name type="scientific">Cohaesibacter celericrescens</name>
    <dbReference type="NCBI Taxonomy" id="2067669"/>
    <lineage>
        <taxon>Bacteria</taxon>
        <taxon>Pseudomonadati</taxon>
        <taxon>Pseudomonadota</taxon>
        <taxon>Alphaproteobacteria</taxon>
        <taxon>Hyphomicrobiales</taxon>
        <taxon>Cohaesibacteraceae</taxon>
    </lineage>
</organism>
<evidence type="ECO:0000259" key="4">
    <source>
        <dbReference type="Pfam" id="PF07687"/>
    </source>
</evidence>
<dbReference type="SUPFAM" id="SSF55031">
    <property type="entry name" value="Bacterial exopeptidase dimerisation domain"/>
    <property type="match status" value="1"/>
</dbReference>
<proteinExistence type="inferred from homology"/>
<dbReference type="Gene3D" id="3.40.630.10">
    <property type="entry name" value="Zn peptidases"/>
    <property type="match status" value="1"/>
</dbReference>
<gene>
    <name evidence="5" type="ORF">C0081_03640</name>
</gene>
<name>A0A2N5XVV5_9HYPH</name>
<dbReference type="InterPro" id="IPR036264">
    <property type="entry name" value="Bact_exopeptidase_dim_dom"/>
</dbReference>